<dbReference type="SUPFAM" id="SSF53756">
    <property type="entry name" value="UDP-Glycosyltransferase/glycogen phosphorylase"/>
    <property type="match status" value="1"/>
</dbReference>
<keyword evidence="5" id="KW-0472">Membrane</keyword>
<evidence type="ECO:0000256" key="3">
    <source>
        <dbReference type="ARBA" id="ARBA00022679"/>
    </source>
</evidence>
<dbReference type="GO" id="GO:0015020">
    <property type="term" value="F:glucuronosyltransferase activity"/>
    <property type="evidence" value="ECO:0007669"/>
    <property type="project" value="UniProtKB-EC"/>
</dbReference>
<keyword evidence="5" id="KW-1133">Transmembrane helix</keyword>
<dbReference type="OrthoDB" id="5835829at2759"/>
<dbReference type="EMBL" id="CAJOBZ010000067">
    <property type="protein sequence ID" value="CAF4941862.1"/>
    <property type="molecule type" value="Genomic_DNA"/>
</dbReference>
<dbReference type="InterPro" id="IPR035595">
    <property type="entry name" value="UDP_glycos_trans_CS"/>
</dbReference>
<evidence type="ECO:0000313" key="7">
    <source>
        <dbReference type="Proteomes" id="UP000663880"/>
    </source>
</evidence>
<dbReference type="PROSITE" id="PS00375">
    <property type="entry name" value="UDPGT"/>
    <property type="match status" value="1"/>
</dbReference>
<comment type="caution">
    <text evidence="6">The sequence shown here is derived from an EMBL/GenBank/DDBJ whole genome shotgun (WGS) entry which is preliminary data.</text>
</comment>
<comment type="catalytic activity">
    <reaction evidence="5">
        <text>glucuronate acceptor + UDP-alpha-D-glucuronate = acceptor beta-D-glucuronoside + UDP + H(+)</text>
        <dbReference type="Rhea" id="RHEA:21032"/>
        <dbReference type="ChEBI" id="CHEBI:15378"/>
        <dbReference type="ChEBI" id="CHEBI:58052"/>
        <dbReference type="ChEBI" id="CHEBI:58223"/>
        <dbReference type="ChEBI" id="CHEBI:132367"/>
        <dbReference type="ChEBI" id="CHEBI:132368"/>
        <dbReference type="EC" id="2.4.1.17"/>
    </reaction>
</comment>
<keyword evidence="2 4" id="KW-0328">Glycosyltransferase</keyword>
<dbReference type="InterPro" id="IPR050271">
    <property type="entry name" value="UDP-glycosyltransferase"/>
</dbReference>
<keyword evidence="5" id="KW-0732">Signal</keyword>
<keyword evidence="5" id="KW-0812">Transmembrane</keyword>
<gene>
    <name evidence="6" type="ORF">PMACD_LOCUS14798</name>
</gene>
<dbReference type="Proteomes" id="UP000663880">
    <property type="component" value="Unassembled WGS sequence"/>
</dbReference>
<protein>
    <recommendedName>
        <fullName evidence="5">UDP-glucuronosyltransferase</fullName>
        <ecNumber evidence="5">2.4.1.17</ecNumber>
    </recommendedName>
</protein>
<dbReference type="PANTHER" id="PTHR48043:SF159">
    <property type="entry name" value="EG:EG0003.4 PROTEIN-RELATED"/>
    <property type="match status" value="1"/>
</dbReference>
<comment type="subcellular location">
    <subcellularLocation>
        <location evidence="5">Membrane</location>
        <topology evidence="5">Single-pass membrane protein</topology>
    </subcellularLocation>
</comment>
<reference evidence="6" key="1">
    <citation type="submission" date="2021-02" db="EMBL/GenBank/DDBJ databases">
        <authorList>
            <person name="Steward A R."/>
        </authorList>
    </citation>
    <scope>NUCLEOTIDE SEQUENCE</scope>
</reference>
<feature type="transmembrane region" description="Helical" evidence="5">
    <location>
        <begin position="479"/>
        <end position="502"/>
    </location>
</feature>
<feature type="signal peptide" evidence="5">
    <location>
        <begin position="1"/>
        <end position="18"/>
    </location>
</feature>
<accession>A0A821XDZ3</accession>
<dbReference type="Pfam" id="PF00201">
    <property type="entry name" value="UDPGT"/>
    <property type="match status" value="1"/>
</dbReference>
<dbReference type="Gene3D" id="3.40.50.2000">
    <property type="entry name" value="Glycogen Phosphorylase B"/>
    <property type="match status" value="2"/>
</dbReference>
<evidence type="ECO:0000256" key="5">
    <source>
        <dbReference type="RuleBase" id="RU362059"/>
    </source>
</evidence>
<comment type="similarity">
    <text evidence="1 4">Belongs to the UDP-glycosyltransferase family.</text>
</comment>
<dbReference type="EC" id="2.4.1.17" evidence="5"/>
<evidence type="ECO:0000256" key="2">
    <source>
        <dbReference type="ARBA" id="ARBA00022676"/>
    </source>
</evidence>
<dbReference type="InterPro" id="IPR002213">
    <property type="entry name" value="UDP_glucos_trans"/>
</dbReference>
<keyword evidence="7" id="KW-1185">Reference proteome</keyword>
<name>A0A821XDZ3_9NEOP</name>
<dbReference type="CDD" id="cd03784">
    <property type="entry name" value="GT1_Gtf-like"/>
    <property type="match status" value="1"/>
</dbReference>
<dbReference type="PANTHER" id="PTHR48043">
    <property type="entry name" value="EG:EG0003.4 PROTEIN-RELATED"/>
    <property type="match status" value="1"/>
</dbReference>
<keyword evidence="3 4" id="KW-0808">Transferase</keyword>
<dbReference type="FunFam" id="3.40.50.2000:FF:000050">
    <property type="entry name" value="UDP-glucuronosyltransferase"/>
    <property type="match status" value="1"/>
</dbReference>
<evidence type="ECO:0000256" key="4">
    <source>
        <dbReference type="RuleBase" id="RU003718"/>
    </source>
</evidence>
<dbReference type="GO" id="GO:0016020">
    <property type="term" value="C:membrane"/>
    <property type="evidence" value="ECO:0007669"/>
    <property type="project" value="UniProtKB-SubCell"/>
</dbReference>
<evidence type="ECO:0000256" key="1">
    <source>
        <dbReference type="ARBA" id="ARBA00009995"/>
    </source>
</evidence>
<organism evidence="6 7">
    <name type="scientific">Pieris macdunnoughi</name>
    <dbReference type="NCBI Taxonomy" id="345717"/>
    <lineage>
        <taxon>Eukaryota</taxon>
        <taxon>Metazoa</taxon>
        <taxon>Ecdysozoa</taxon>
        <taxon>Arthropoda</taxon>
        <taxon>Hexapoda</taxon>
        <taxon>Insecta</taxon>
        <taxon>Pterygota</taxon>
        <taxon>Neoptera</taxon>
        <taxon>Endopterygota</taxon>
        <taxon>Lepidoptera</taxon>
        <taxon>Glossata</taxon>
        <taxon>Ditrysia</taxon>
        <taxon>Papilionoidea</taxon>
        <taxon>Pieridae</taxon>
        <taxon>Pierinae</taxon>
        <taxon>Pieris</taxon>
    </lineage>
</organism>
<feature type="chain" id="PRO_5033092044" description="UDP-glucuronosyltransferase" evidence="5">
    <location>
        <begin position="19"/>
        <end position="514"/>
    </location>
</feature>
<dbReference type="AlphaFoldDB" id="A0A821XDZ3"/>
<sequence length="514" mass="59747">MYTLTFFVLSYVLTVTNTARILAVFPTPSVSHQIVFRPLMQELARRGHDLTIITADPIYSTANSPKNFKEIDVHDISYRVIKEIFTYNVKLGKKSDIFAQIESFIAMNTKLASVQLRHQRIQDLINGQEKFDLIFVEAWQTHAYYYSHIFKAPVILLSSYGMFGNEDIAVGAATHPFLFPILVQQRTYNLTFWEKAEELYKNFFFRRLWSSMEIDDCNLWRQILGKNVPDFKEINNNIDMMFLNVHPMWISNQPLPPNIITIWGIYKNQRKALPTELQNYLDSSKNGVIYLSFGSNVLSSVLSPDRIQLFVRVFARLKYDVLWKWEKPELPGKSENIKISKWLPQSDLLRHPNIKLFITQGGLQSTDEAITAGVPTIGVPMLGDQWFNSEKYVYFKIGMKLDMESLTEEELETAIHTVINDSSYRENTVKLRSLMEDQPQSALDRAVWWTEYVLRHGGAKHLRSANANMSWIEYYEVEFVLKLAFLVLLSLVLVVAVLYFTYISFVTKQKLKTY</sequence>
<proteinExistence type="inferred from homology"/>
<evidence type="ECO:0000313" key="6">
    <source>
        <dbReference type="EMBL" id="CAF4941862.1"/>
    </source>
</evidence>